<dbReference type="Proteomes" id="UP000181951">
    <property type="component" value="Unassembled WGS sequence"/>
</dbReference>
<gene>
    <name evidence="1" type="ORF">SAMN05216267_1003300</name>
</gene>
<dbReference type="EMBL" id="FODD01000003">
    <property type="protein sequence ID" value="SEN30660.1"/>
    <property type="molecule type" value="Genomic_DNA"/>
</dbReference>
<evidence type="ECO:0000313" key="2">
    <source>
        <dbReference type="Proteomes" id="UP000181951"/>
    </source>
</evidence>
<protein>
    <submittedName>
        <fullName evidence="1">Uncharacterized protein</fullName>
    </submittedName>
</protein>
<organism evidence="1 2">
    <name type="scientific">Actinacidiphila rubida</name>
    <dbReference type="NCBI Taxonomy" id="310780"/>
    <lineage>
        <taxon>Bacteria</taxon>
        <taxon>Bacillati</taxon>
        <taxon>Actinomycetota</taxon>
        <taxon>Actinomycetes</taxon>
        <taxon>Kitasatosporales</taxon>
        <taxon>Streptomycetaceae</taxon>
        <taxon>Actinacidiphila</taxon>
    </lineage>
</organism>
<accession>A0A1H8FGB4</accession>
<sequence length="64" mass="6556">MDPNSVGVLVTFVGGPADGRTEYMPMLQAAGKVTISGVSYQGTPGPPPEVKDTAEGLAEVLRPV</sequence>
<name>A0A1H8FGB4_9ACTN</name>
<keyword evidence="2" id="KW-1185">Reference proteome</keyword>
<evidence type="ECO:0000313" key="1">
    <source>
        <dbReference type="EMBL" id="SEN30660.1"/>
    </source>
</evidence>
<dbReference type="AlphaFoldDB" id="A0A1H8FGB4"/>
<dbReference type="OrthoDB" id="4246495at2"/>
<reference evidence="1 2" key="1">
    <citation type="submission" date="2016-10" db="EMBL/GenBank/DDBJ databases">
        <authorList>
            <person name="de Groot N.N."/>
        </authorList>
    </citation>
    <scope>NUCLEOTIDE SEQUENCE [LARGE SCALE GENOMIC DNA]</scope>
    <source>
        <strain evidence="1 2">CGMCC 4.2026</strain>
    </source>
</reference>
<proteinExistence type="predicted"/>